<protein>
    <submittedName>
        <fullName evidence="2">Type II toxin-antitoxin system VapC family toxin</fullName>
    </submittedName>
</protein>
<reference evidence="3" key="1">
    <citation type="journal article" date="2019" name="Int. J. Syst. Evol. Microbiol.">
        <title>The Global Catalogue of Microorganisms (GCM) 10K type strain sequencing project: providing services to taxonomists for standard genome sequencing and annotation.</title>
        <authorList>
            <consortium name="The Broad Institute Genomics Platform"/>
            <consortium name="The Broad Institute Genome Sequencing Center for Infectious Disease"/>
            <person name="Wu L."/>
            <person name="Ma J."/>
        </authorList>
    </citation>
    <scope>NUCLEOTIDE SEQUENCE [LARGE SCALE GENOMIC DNA]</scope>
    <source>
        <strain evidence="3">JCM 12125</strain>
    </source>
</reference>
<evidence type="ECO:0000259" key="1">
    <source>
        <dbReference type="Pfam" id="PF01850"/>
    </source>
</evidence>
<evidence type="ECO:0000313" key="3">
    <source>
        <dbReference type="Proteomes" id="UP001596152"/>
    </source>
</evidence>
<dbReference type="Gene3D" id="3.40.50.1010">
    <property type="entry name" value="5'-nuclease"/>
    <property type="match status" value="1"/>
</dbReference>
<dbReference type="InterPro" id="IPR002716">
    <property type="entry name" value="PIN_dom"/>
</dbReference>
<keyword evidence="3" id="KW-1185">Reference proteome</keyword>
<organism evidence="2 3">
    <name type="scientific">Brevundimonas staleyi</name>
    <dbReference type="NCBI Taxonomy" id="74326"/>
    <lineage>
        <taxon>Bacteria</taxon>
        <taxon>Pseudomonadati</taxon>
        <taxon>Pseudomonadota</taxon>
        <taxon>Alphaproteobacteria</taxon>
        <taxon>Caulobacterales</taxon>
        <taxon>Caulobacteraceae</taxon>
        <taxon>Brevundimonas</taxon>
    </lineage>
</organism>
<proteinExistence type="predicted"/>
<name>A0ABW0FVI3_9CAUL</name>
<dbReference type="RefSeq" id="WP_374038823.1">
    <property type="nucleotide sequence ID" value="NZ_CP169082.1"/>
</dbReference>
<dbReference type="InterPro" id="IPR029060">
    <property type="entry name" value="PIN-like_dom_sf"/>
</dbReference>
<evidence type="ECO:0000313" key="2">
    <source>
        <dbReference type="EMBL" id="MFC5345464.1"/>
    </source>
</evidence>
<gene>
    <name evidence="2" type="ORF">ACFPIE_16230</name>
</gene>
<feature type="domain" description="PIN" evidence="1">
    <location>
        <begin position="18"/>
        <end position="129"/>
    </location>
</feature>
<comment type="caution">
    <text evidence="2">The sequence shown here is derived from an EMBL/GenBank/DDBJ whole genome shotgun (WGS) entry which is preliminary data.</text>
</comment>
<dbReference type="Pfam" id="PF01850">
    <property type="entry name" value="PIN"/>
    <property type="match status" value="1"/>
</dbReference>
<dbReference type="SUPFAM" id="SSF88723">
    <property type="entry name" value="PIN domain-like"/>
    <property type="match status" value="1"/>
</dbReference>
<dbReference type="EMBL" id="JBHSLF010000049">
    <property type="protein sequence ID" value="MFC5345464.1"/>
    <property type="molecule type" value="Genomic_DNA"/>
</dbReference>
<accession>A0ABW0FVI3</accession>
<sequence>MVVTSSGRPRTTDLAVHLDTHVLLWLSQRRAKVLGKQAIKFARASSWTISPAVILELEFLAEIGRIKITPDQVLANARQTGDLAVSETPFMDIVQVARTLSWTRDPMDRLIVAHAIGDGARLLTADGRILANFKDAVWD</sequence>
<dbReference type="Proteomes" id="UP001596152">
    <property type="component" value="Unassembled WGS sequence"/>
</dbReference>